<reference evidence="1 2" key="1">
    <citation type="submission" date="2014-12" db="EMBL/GenBank/DDBJ databases">
        <title>Whole genome sequencing of Sphingobium xenophagum OW59.</title>
        <authorList>
            <person name="Ohta Y."/>
            <person name="Nishi S."/>
            <person name="Hatada Y."/>
        </authorList>
    </citation>
    <scope>NUCLEOTIDE SEQUENCE [LARGE SCALE GENOMIC DNA]</scope>
    <source>
        <strain evidence="1 2">OW59</strain>
    </source>
</reference>
<dbReference type="AlphaFoldDB" id="A0A401J258"/>
<organism evidence="1 2">
    <name type="scientific">Sphingobium xenophagum</name>
    <dbReference type="NCBI Taxonomy" id="121428"/>
    <lineage>
        <taxon>Bacteria</taxon>
        <taxon>Pseudomonadati</taxon>
        <taxon>Pseudomonadota</taxon>
        <taxon>Alphaproteobacteria</taxon>
        <taxon>Sphingomonadales</taxon>
        <taxon>Sphingomonadaceae</taxon>
        <taxon>Sphingobium</taxon>
    </lineage>
</organism>
<proteinExistence type="predicted"/>
<dbReference type="Proteomes" id="UP000290975">
    <property type="component" value="Unassembled WGS sequence"/>
</dbReference>
<accession>A0A401J258</accession>
<protein>
    <submittedName>
        <fullName evidence="1">Uncharacterized protein</fullName>
    </submittedName>
</protein>
<dbReference type="STRING" id="1192759.GCA_000277525_03976"/>
<gene>
    <name evidence="1" type="ORF">MBESOW_P1955</name>
</gene>
<evidence type="ECO:0000313" key="1">
    <source>
        <dbReference type="EMBL" id="GBH30700.1"/>
    </source>
</evidence>
<sequence length="113" mass="12411">MESKMFTLTSFDDIAGIAQGVEITNPNMVERIRRAADSLNRHEIAAHLGQAITEATDAAHVRDFEEVQFGEASADAIVDCEYYEDLAAAWSLIASEHQLTIPHSIFAHDGSVH</sequence>
<dbReference type="EMBL" id="BBQY01000005">
    <property type="protein sequence ID" value="GBH30700.1"/>
    <property type="molecule type" value="Genomic_DNA"/>
</dbReference>
<name>A0A401J258_SPHXE</name>
<evidence type="ECO:0000313" key="2">
    <source>
        <dbReference type="Proteomes" id="UP000290975"/>
    </source>
</evidence>
<comment type="caution">
    <text evidence="1">The sequence shown here is derived from an EMBL/GenBank/DDBJ whole genome shotgun (WGS) entry which is preliminary data.</text>
</comment>
<keyword evidence="2" id="KW-1185">Reference proteome</keyword>